<evidence type="ECO:0000313" key="3">
    <source>
        <dbReference type="EMBL" id="KAK0405299.1"/>
    </source>
</evidence>
<reference evidence="3" key="1">
    <citation type="submission" date="2023-06" db="EMBL/GenBank/DDBJ databases">
        <title>Genomic analysis of the entomopathogenic nematode Steinernema hermaphroditum.</title>
        <authorList>
            <person name="Schwarz E.M."/>
            <person name="Heppert J.K."/>
            <person name="Baniya A."/>
            <person name="Schwartz H.T."/>
            <person name="Tan C.-H."/>
            <person name="Antoshechkin I."/>
            <person name="Sternberg P.W."/>
            <person name="Goodrich-Blair H."/>
            <person name="Dillman A.R."/>
        </authorList>
    </citation>
    <scope>NUCLEOTIDE SEQUENCE</scope>
    <source>
        <strain evidence="3">PS9179</strain>
        <tissue evidence="3">Whole animal</tissue>
    </source>
</reference>
<evidence type="ECO:0000313" key="4">
    <source>
        <dbReference type="Proteomes" id="UP001175271"/>
    </source>
</evidence>
<feature type="region of interest" description="Disordered" evidence="1">
    <location>
        <begin position="374"/>
        <end position="466"/>
    </location>
</feature>
<feature type="region of interest" description="Disordered" evidence="1">
    <location>
        <begin position="263"/>
        <end position="283"/>
    </location>
</feature>
<keyword evidence="2" id="KW-0812">Transmembrane</keyword>
<feature type="transmembrane region" description="Helical" evidence="2">
    <location>
        <begin position="36"/>
        <end position="59"/>
    </location>
</feature>
<evidence type="ECO:0000256" key="1">
    <source>
        <dbReference type="SAM" id="MobiDB-lite"/>
    </source>
</evidence>
<dbReference type="EMBL" id="JAUCMV010000004">
    <property type="protein sequence ID" value="KAK0405299.1"/>
    <property type="molecule type" value="Genomic_DNA"/>
</dbReference>
<accession>A0AA39HH74</accession>
<sequence>MIYTVSEIGSDERRSNISTVKQRAQLRYRELRSAKLCWIAPLICAVLIIGTGITVPVLIKVFLQKPPQKHETIAVLFNTALRKHQDSSILQNEHDQVKKLLEGLIKTGSTIPLMVALRSYGFQPNSTVLHFMLPLEGDLLLKKVGTAFAEPFLLENGTNPSQQNALNTVLANNRKLKWERSLKNVKINERVVLIPPPEELFSSKEAFRVDAAAAGEIMQDVEGVHVLVESEEMGKVFNLTDDSVFTDPEKLSEEIEKEIQNDVSTTTLAQSTPSTLPTDATKSVTDSTLSTVSSLPTTTVNTTTTGKSTATIATSTARSSFVSTSTVQAASTSPGSITSSTEGVTTPAITTAESNSADEVNKTTKEIASTIFTNTTEKRHTSATETTTTLTTDTEVQTSITESTKVPSTTSTQAATASSTPAAPITSSSTAKSSFVYTPTTSTSTVQAASTATSKRSASSTERETTAVITTTERHVLHHIHKYHREKSHFYHRLLDSSSSNHRDSGWLEVLKSRNNQLVDPNDYKKYHFVHKRSNHLNSDSLQILDFSSFNHLNSGSLEVLNSGSYNQLDFERFANLDSVNYNKLN</sequence>
<organism evidence="3 4">
    <name type="scientific">Steinernema hermaphroditum</name>
    <dbReference type="NCBI Taxonomy" id="289476"/>
    <lineage>
        <taxon>Eukaryota</taxon>
        <taxon>Metazoa</taxon>
        <taxon>Ecdysozoa</taxon>
        <taxon>Nematoda</taxon>
        <taxon>Chromadorea</taxon>
        <taxon>Rhabditida</taxon>
        <taxon>Tylenchina</taxon>
        <taxon>Panagrolaimomorpha</taxon>
        <taxon>Strongyloidoidea</taxon>
        <taxon>Steinernematidae</taxon>
        <taxon>Steinernema</taxon>
    </lineage>
</organism>
<keyword evidence="2" id="KW-0472">Membrane</keyword>
<evidence type="ECO:0000256" key="2">
    <source>
        <dbReference type="SAM" id="Phobius"/>
    </source>
</evidence>
<proteinExistence type="predicted"/>
<feature type="compositionally biased region" description="Polar residues" evidence="1">
    <location>
        <begin position="263"/>
        <end position="280"/>
    </location>
</feature>
<feature type="compositionally biased region" description="Low complexity" evidence="1">
    <location>
        <begin position="383"/>
        <end position="398"/>
    </location>
</feature>
<dbReference type="AlphaFoldDB" id="A0AA39HH74"/>
<keyword evidence="2" id="KW-1133">Transmembrane helix</keyword>
<comment type="caution">
    <text evidence="3">The sequence shown here is derived from an EMBL/GenBank/DDBJ whole genome shotgun (WGS) entry which is preliminary data.</text>
</comment>
<gene>
    <name evidence="3" type="ORF">QR680_017911</name>
</gene>
<dbReference type="Proteomes" id="UP001175271">
    <property type="component" value="Unassembled WGS sequence"/>
</dbReference>
<feature type="compositionally biased region" description="Low complexity" evidence="1">
    <location>
        <begin position="407"/>
        <end position="466"/>
    </location>
</feature>
<protein>
    <submittedName>
        <fullName evidence="3">Uncharacterized protein</fullName>
    </submittedName>
</protein>
<name>A0AA39HH74_9BILA</name>
<keyword evidence="4" id="KW-1185">Reference proteome</keyword>